<dbReference type="RefSeq" id="WP_086273837.1">
    <property type="nucleotide sequence ID" value="NZ_NGKU01000001.1"/>
</dbReference>
<evidence type="ECO:0000256" key="4">
    <source>
        <dbReference type="ARBA" id="ARBA00052064"/>
    </source>
</evidence>
<comment type="catalytic activity">
    <reaction evidence="4">
        <text>Hydrolysis of terminal, non-reducing alpha-D-xylose residues with release of alpha-D-xylose.</text>
        <dbReference type="EC" id="3.2.1.177"/>
    </reaction>
</comment>
<organism evidence="10 11">
    <name type="scientific">Candidatus Enterococcus testudinis</name>
    <dbReference type="NCBI Taxonomy" id="1834191"/>
    <lineage>
        <taxon>Bacteria</taxon>
        <taxon>Bacillati</taxon>
        <taxon>Bacillota</taxon>
        <taxon>Bacilli</taxon>
        <taxon>Lactobacillales</taxon>
        <taxon>Enterococcaceae</taxon>
        <taxon>Enterococcus</taxon>
    </lineage>
</organism>
<dbReference type="EMBL" id="NGKU01000001">
    <property type="protein sequence ID" value="OTN75817.1"/>
    <property type="molecule type" value="Genomic_DNA"/>
</dbReference>
<dbReference type="InterPro" id="IPR048395">
    <property type="entry name" value="Glyco_hydro_31_C"/>
</dbReference>
<dbReference type="InterPro" id="IPR011013">
    <property type="entry name" value="Gal_mutarotase_sf_dom"/>
</dbReference>
<dbReference type="CDD" id="cd14752">
    <property type="entry name" value="GH31_N"/>
    <property type="match status" value="1"/>
</dbReference>
<evidence type="ECO:0000313" key="10">
    <source>
        <dbReference type="EMBL" id="OTN75817.1"/>
    </source>
</evidence>
<comment type="caution">
    <text evidence="10">The sequence shown here is derived from an EMBL/GenBank/DDBJ whole genome shotgun (WGS) entry which is preliminary data.</text>
</comment>
<dbReference type="SUPFAM" id="SSF51011">
    <property type="entry name" value="Glycosyl hydrolase domain"/>
    <property type="match status" value="1"/>
</dbReference>
<dbReference type="AlphaFoldDB" id="A0A242A448"/>
<feature type="domain" description="Glycoside hydrolase family 31 N-terminal" evidence="8">
    <location>
        <begin position="55"/>
        <end position="217"/>
    </location>
</feature>
<evidence type="ECO:0000259" key="9">
    <source>
        <dbReference type="Pfam" id="PF21365"/>
    </source>
</evidence>
<protein>
    <recommendedName>
        <fullName evidence="5">alpha-D-xyloside xylohydrolase</fullName>
        <ecNumber evidence="5">3.2.1.177</ecNumber>
    </recommendedName>
</protein>
<dbReference type="GO" id="GO:0005975">
    <property type="term" value="P:carbohydrate metabolic process"/>
    <property type="evidence" value="ECO:0007669"/>
    <property type="project" value="InterPro"/>
</dbReference>
<dbReference type="Pfam" id="PF21365">
    <property type="entry name" value="Glyco_hydro_31_3rd"/>
    <property type="match status" value="1"/>
</dbReference>
<feature type="domain" description="Glycoside hydrolase family 31 TIM barrel" evidence="7">
    <location>
        <begin position="259"/>
        <end position="572"/>
    </location>
</feature>
<evidence type="ECO:0000256" key="2">
    <source>
        <dbReference type="ARBA" id="ARBA00022801"/>
    </source>
</evidence>
<dbReference type="Gene3D" id="2.60.40.1180">
    <property type="entry name" value="Golgi alpha-mannosidase II"/>
    <property type="match status" value="1"/>
</dbReference>
<gene>
    <name evidence="10" type="ORF">A5886_000893</name>
</gene>
<proteinExistence type="inferred from homology"/>
<dbReference type="STRING" id="1834191.A5886_000893"/>
<dbReference type="InterPro" id="IPR000322">
    <property type="entry name" value="Glyco_hydro_31_TIM"/>
</dbReference>
<dbReference type="Pfam" id="PF01055">
    <property type="entry name" value="Glyco_hydro_31_2nd"/>
    <property type="match status" value="1"/>
</dbReference>
<accession>A0A242A448</accession>
<name>A0A242A448_9ENTE</name>
<evidence type="ECO:0000256" key="5">
    <source>
        <dbReference type="ARBA" id="ARBA00066962"/>
    </source>
</evidence>
<dbReference type="Proteomes" id="UP000195043">
    <property type="component" value="Unassembled WGS sequence"/>
</dbReference>
<dbReference type="SUPFAM" id="SSF51445">
    <property type="entry name" value="(Trans)glycosidases"/>
    <property type="match status" value="1"/>
</dbReference>
<dbReference type="GO" id="GO:0030246">
    <property type="term" value="F:carbohydrate binding"/>
    <property type="evidence" value="ECO:0007669"/>
    <property type="project" value="InterPro"/>
</dbReference>
<evidence type="ECO:0000256" key="3">
    <source>
        <dbReference type="ARBA" id="ARBA00023295"/>
    </source>
</evidence>
<dbReference type="NCBIfam" id="NF007940">
    <property type="entry name" value="PRK10658.1"/>
    <property type="match status" value="1"/>
</dbReference>
<dbReference type="Pfam" id="PF13802">
    <property type="entry name" value="Gal_mutarotas_2"/>
    <property type="match status" value="1"/>
</dbReference>
<dbReference type="OrthoDB" id="176168at2"/>
<dbReference type="InterPro" id="IPR013780">
    <property type="entry name" value="Glyco_hydro_b"/>
</dbReference>
<evidence type="ECO:0000259" key="7">
    <source>
        <dbReference type="Pfam" id="PF01055"/>
    </source>
</evidence>
<dbReference type="Gene3D" id="3.20.20.80">
    <property type="entry name" value="Glycosidases"/>
    <property type="match status" value="1"/>
</dbReference>
<dbReference type="InterPro" id="IPR050985">
    <property type="entry name" value="Alpha-glycosidase_related"/>
</dbReference>
<dbReference type="FunFam" id="3.20.20.80:FF:000053">
    <property type="entry name" value="Alpha-xylosidase YicI"/>
    <property type="match status" value="1"/>
</dbReference>
<reference evidence="10 11" key="1">
    <citation type="submission" date="2017-05" db="EMBL/GenBank/DDBJ databases">
        <title>The Genome Sequence of Enterococcus sp. 8G7_MSG3316.</title>
        <authorList>
            <consortium name="The Broad Institute Genomics Platform"/>
            <consortium name="The Broad Institute Genomic Center for Infectious Diseases"/>
            <person name="Earl A."/>
            <person name="Manson A."/>
            <person name="Schwartman J."/>
            <person name="Gilmore M."/>
            <person name="Abouelleil A."/>
            <person name="Cao P."/>
            <person name="Chapman S."/>
            <person name="Cusick C."/>
            <person name="Shea T."/>
            <person name="Young S."/>
            <person name="Neafsey D."/>
            <person name="Nusbaum C."/>
            <person name="Birren B."/>
        </authorList>
    </citation>
    <scope>NUCLEOTIDE SEQUENCE [LARGE SCALE GENOMIC DNA]</scope>
    <source>
        <strain evidence="10 11">8G7_MSG3316</strain>
    </source>
</reference>
<dbReference type="PANTHER" id="PTHR43053">
    <property type="entry name" value="GLYCOSIDASE FAMILY 31"/>
    <property type="match status" value="1"/>
</dbReference>
<evidence type="ECO:0000256" key="6">
    <source>
        <dbReference type="RuleBase" id="RU361185"/>
    </source>
</evidence>
<dbReference type="SUPFAM" id="SSF74650">
    <property type="entry name" value="Galactose mutarotase-like"/>
    <property type="match status" value="1"/>
</dbReference>
<sequence length="756" mass="87368">MKFTNGYWLAKEGYDIQHPQNIYDATVKDEQLKVYAPYKNIHRRGDTLNIGLSTITFDSPRNDVIHVEIVHHDRENKGPHFFVASSEVDQEVYMKDEDTYCFRAGDLEARMSMNDLFQIDFYGEGNLLTSSLPKGQALITDLNGKHYMREQLTLDPYEFVYGLGERFTPFIKNGQSVDIWNQDGGTGSEQAYKNIPFYLTNHGYGVFVDHSEKVSFEIGSENVSRTQFSVEGDRLNYYVIYGPDMKSILNKYTDLTGKPALPPAWSFGLWLSTSFTTDYSEETVLSFIEEMQARDIPFDVFHFDCFWMKEFEWCGFEWNKALFPDPKRLIDKIHEKGKKVCLWINPYIGQKASVFQECKEKGYFIKDKHQEVWQWDLWQAGQGIIDFTNPEARAWYKGKLVELIELGVDSFKTDFGERIPTDAVYYDGSDPEKMHNYYAYLYNELVFEVLQELRPNDAVVFARAASVGSQKFPVHWGGDNLSEYPSMAESLRGGLSFVLSGFGYWSHDIGGFEESASPDLYKRWTQFGLLSTHSRYHGNVEYRVPWRFGEEAALVSQTFSKLKNGLMPYIYRQAVETSKSGIPLMRPIMLEYPEDYTTYMIDKQYMFGENLLVAPIFNEEGDTPFYLPEGTWTNFLDNQVISGPKWVRNQYDYFHMPLFAKQNVLIIEGLTQSTASYNYAKDLLVHAFEITKQVTEEVYDKHGHYAGAITISPNDQGYDISVEQLENVRVLFRNKKLPDGEPHDLGTVVTIKSSEK</sequence>
<evidence type="ECO:0000256" key="1">
    <source>
        <dbReference type="ARBA" id="ARBA00007806"/>
    </source>
</evidence>
<comment type="similarity">
    <text evidence="1 6">Belongs to the glycosyl hydrolase 31 family.</text>
</comment>
<evidence type="ECO:0000313" key="11">
    <source>
        <dbReference type="Proteomes" id="UP000195043"/>
    </source>
</evidence>
<dbReference type="InterPro" id="IPR025887">
    <property type="entry name" value="Glyco_hydro_31_N_dom"/>
</dbReference>
<dbReference type="CDD" id="cd06593">
    <property type="entry name" value="GH31_xylosidase_YicI"/>
    <property type="match status" value="1"/>
</dbReference>
<dbReference type="Gene3D" id="2.60.40.1760">
    <property type="entry name" value="glycosyl hydrolase (family 31)"/>
    <property type="match status" value="1"/>
</dbReference>
<keyword evidence="11" id="KW-1185">Reference proteome</keyword>
<dbReference type="GO" id="GO:0061634">
    <property type="term" value="F:alpha-D-xyloside xylohydrolase"/>
    <property type="evidence" value="ECO:0007669"/>
    <property type="project" value="UniProtKB-EC"/>
</dbReference>
<keyword evidence="3 6" id="KW-0326">Glycosidase</keyword>
<dbReference type="PANTHER" id="PTHR43053:SF4">
    <property type="entry name" value="MYOGENESIS-REGULATING GLYCOSIDASE"/>
    <property type="match status" value="1"/>
</dbReference>
<evidence type="ECO:0000259" key="8">
    <source>
        <dbReference type="Pfam" id="PF13802"/>
    </source>
</evidence>
<dbReference type="InterPro" id="IPR017853">
    <property type="entry name" value="GH"/>
</dbReference>
<keyword evidence="2 6" id="KW-0378">Hydrolase</keyword>
<feature type="domain" description="Glycosyl hydrolase family 31 C-terminal" evidence="9">
    <location>
        <begin position="581"/>
        <end position="665"/>
    </location>
</feature>
<dbReference type="EC" id="3.2.1.177" evidence="5"/>